<evidence type="ECO:0000256" key="5">
    <source>
        <dbReference type="ARBA" id="ARBA00023136"/>
    </source>
</evidence>
<evidence type="ECO:0000313" key="8">
    <source>
        <dbReference type="EMBL" id="MPM43711.1"/>
    </source>
</evidence>
<dbReference type="EMBL" id="VSSQ01010205">
    <property type="protein sequence ID" value="MPM43711.1"/>
    <property type="molecule type" value="Genomic_DNA"/>
</dbReference>
<gene>
    <name evidence="8" type="ORF">SDC9_90388</name>
</gene>
<dbReference type="InterPro" id="IPR036259">
    <property type="entry name" value="MFS_trans_sf"/>
</dbReference>
<dbReference type="GO" id="GO:0022857">
    <property type="term" value="F:transmembrane transporter activity"/>
    <property type="evidence" value="ECO:0007669"/>
    <property type="project" value="InterPro"/>
</dbReference>
<dbReference type="AlphaFoldDB" id="A0A644ZV03"/>
<feature type="transmembrane region" description="Helical" evidence="6">
    <location>
        <begin position="316"/>
        <end position="335"/>
    </location>
</feature>
<evidence type="ECO:0000256" key="2">
    <source>
        <dbReference type="ARBA" id="ARBA00022475"/>
    </source>
</evidence>
<dbReference type="InterPro" id="IPR020846">
    <property type="entry name" value="MFS_dom"/>
</dbReference>
<feature type="transmembrane region" description="Helical" evidence="6">
    <location>
        <begin position="373"/>
        <end position="391"/>
    </location>
</feature>
<proteinExistence type="predicted"/>
<reference evidence="8" key="1">
    <citation type="submission" date="2019-08" db="EMBL/GenBank/DDBJ databases">
        <authorList>
            <person name="Kucharzyk K."/>
            <person name="Murdoch R.W."/>
            <person name="Higgins S."/>
            <person name="Loffler F."/>
        </authorList>
    </citation>
    <scope>NUCLEOTIDE SEQUENCE</scope>
</reference>
<sequence length="441" mass="46918">MRERRISRTLVRNIPNQIAYPMTADRTDQPPPSPRSFTIWAMLLALTAGFALSNAYRTVAAIMASPLSAELGLSPQALGVFAGSFHFMFGAMQLFMGIAMDLWGVRRTVLLASPLAIAGAALSAMAPGYGTLLIGQALIGVGCAPAFLACTVFIARHFPAARFASVSGIAMAVGTPGMLFTGTPLAWLVQSTTWRAGFAVLAVMSLVAWICIWRMVHEPALPACAVARRETIGEALARFRALFLMPHTWGIVALGFVAYAAFISLRGLWLGPLLISRYDFSLVQSGNVALVLSLVALCGPMVFGRIDPGPAHRRRWLLVCTLVFAALFAFIGFSHNAWANMAAALAIGFMSGYLILQYADVRSAYPAALTGRAMAAFTMAMFLGIAVMQWFTGLVASMATARSLEPFGPVMYSIAALLVLAALAFALLPSPPKASAAALQS</sequence>
<feature type="transmembrane region" description="Helical" evidence="6">
    <location>
        <begin position="108"/>
        <end position="126"/>
    </location>
</feature>
<keyword evidence="2" id="KW-1003">Cell membrane</keyword>
<dbReference type="InterPro" id="IPR011701">
    <property type="entry name" value="MFS"/>
</dbReference>
<evidence type="ECO:0000256" key="4">
    <source>
        <dbReference type="ARBA" id="ARBA00022989"/>
    </source>
</evidence>
<comment type="caution">
    <text evidence="8">The sequence shown here is derived from an EMBL/GenBank/DDBJ whole genome shotgun (WGS) entry which is preliminary data.</text>
</comment>
<evidence type="ECO:0000256" key="1">
    <source>
        <dbReference type="ARBA" id="ARBA00004651"/>
    </source>
</evidence>
<evidence type="ECO:0000256" key="3">
    <source>
        <dbReference type="ARBA" id="ARBA00022692"/>
    </source>
</evidence>
<dbReference type="PANTHER" id="PTHR43124:SF3">
    <property type="entry name" value="CHLORAMPHENICOL EFFLUX PUMP RV0191"/>
    <property type="match status" value="1"/>
</dbReference>
<feature type="transmembrane region" description="Helical" evidence="6">
    <location>
        <begin position="237"/>
        <end position="262"/>
    </location>
</feature>
<keyword evidence="3 6" id="KW-0812">Transmembrane</keyword>
<dbReference type="PROSITE" id="PS50850">
    <property type="entry name" value="MFS"/>
    <property type="match status" value="1"/>
</dbReference>
<feature type="transmembrane region" description="Helical" evidence="6">
    <location>
        <begin position="166"/>
        <end position="188"/>
    </location>
</feature>
<feature type="transmembrane region" description="Helical" evidence="6">
    <location>
        <begin position="76"/>
        <end position="96"/>
    </location>
</feature>
<dbReference type="InterPro" id="IPR050189">
    <property type="entry name" value="MFS_Efflux_Transporters"/>
</dbReference>
<feature type="transmembrane region" description="Helical" evidence="6">
    <location>
        <begin position="132"/>
        <end position="154"/>
    </location>
</feature>
<keyword evidence="5 6" id="KW-0472">Membrane</keyword>
<feature type="domain" description="Major facilitator superfamily (MFS) profile" evidence="7">
    <location>
        <begin position="42"/>
        <end position="433"/>
    </location>
</feature>
<accession>A0A644ZV03</accession>
<feature type="transmembrane region" description="Helical" evidence="6">
    <location>
        <begin position="194"/>
        <end position="216"/>
    </location>
</feature>
<evidence type="ECO:0000259" key="7">
    <source>
        <dbReference type="PROSITE" id="PS50850"/>
    </source>
</evidence>
<feature type="transmembrane region" description="Helical" evidence="6">
    <location>
        <begin position="282"/>
        <end position="304"/>
    </location>
</feature>
<dbReference type="GO" id="GO:0005886">
    <property type="term" value="C:plasma membrane"/>
    <property type="evidence" value="ECO:0007669"/>
    <property type="project" value="UniProtKB-SubCell"/>
</dbReference>
<feature type="transmembrane region" description="Helical" evidence="6">
    <location>
        <begin position="411"/>
        <end position="428"/>
    </location>
</feature>
<evidence type="ECO:0000256" key="6">
    <source>
        <dbReference type="SAM" id="Phobius"/>
    </source>
</evidence>
<name>A0A644ZV03_9ZZZZ</name>
<keyword evidence="4 6" id="KW-1133">Transmembrane helix</keyword>
<organism evidence="8">
    <name type="scientific">bioreactor metagenome</name>
    <dbReference type="NCBI Taxonomy" id="1076179"/>
    <lineage>
        <taxon>unclassified sequences</taxon>
        <taxon>metagenomes</taxon>
        <taxon>ecological metagenomes</taxon>
    </lineage>
</organism>
<dbReference type="PANTHER" id="PTHR43124">
    <property type="entry name" value="PURINE EFFLUX PUMP PBUE"/>
    <property type="match status" value="1"/>
</dbReference>
<protein>
    <recommendedName>
        <fullName evidence="7">Major facilitator superfamily (MFS) profile domain-containing protein</fullName>
    </recommendedName>
</protein>
<comment type="subcellular location">
    <subcellularLocation>
        <location evidence="1">Cell membrane</location>
        <topology evidence="1">Multi-pass membrane protein</topology>
    </subcellularLocation>
</comment>
<feature type="transmembrane region" description="Helical" evidence="6">
    <location>
        <begin position="37"/>
        <end position="56"/>
    </location>
</feature>
<dbReference type="SUPFAM" id="SSF103473">
    <property type="entry name" value="MFS general substrate transporter"/>
    <property type="match status" value="1"/>
</dbReference>
<dbReference type="Pfam" id="PF07690">
    <property type="entry name" value="MFS_1"/>
    <property type="match status" value="1"/>
</dbReference>
<feature type="transmembrane region" description="Helical" evidence="6">
    <location>
        <begin position="341"/>
        <end position="361"/>
    </location>
</feature>
<dbReference type="Gene3D" id="1.20.1250.20">
    <property type="entry name" value="MFS general substrate transporter like domains"/>
    <property type="match status" value="1"/>
</dbReference>